<protein>
    <submittedName>
        <fullName evidence="1">Uncharacterized protein</fullName>
    </submittedName>
</protein>
<proteinExistence type="predicted"/>
<sequence length="230" mass="25075">MSAGQYGPPQPVFEPRLFGGGSHVPLIAPSLQPHERLLGIVEVKLSDLIRRPLPRELRTGKQWTGTRGAVEGAFEGALSAADAVENFDFGVMRRLRRIVRGAGLTGGWQSMAGQFAIAVRTGPDTSRTDYDNERALMVFTDRRILLMCTVSTKKVPLFGKVPPGTPLREARRLGEILPGQLRNVVIRHTSLSERVDLHFADGSVAAVEAAKEQARALEALSQGIVPPPRR</sequence>
<keyword evidence="2" id="KW-1185">Reference proteome</keyword>
<evidence type="ECO:0000313" key="2">
    <source>
        <dbReference type="Proteomes" id="UP001061298"/>
    </source>
</evidence>
<organism evidence="1 2">
    <name type="scientific">Streptomyces cynarae</name>
    <dbReference type="NCBI Taxonomy" id="2981134"/>
    <lineage>
        <taxon>Bacteria</taxon>
        <taxon>Bacillati</taxon>
        <taxon>Actinomycetota</taxon>
        <taxon>Actinomycetes</taxon>
        <taxon>Kitasatosporales</taxon>
        <taxon>Streptomycetaceae</taxon>
        <taxon>Streptomyces</taxon>
    </lineage>
</organism>
<dbReference type="RefSeq" id="WP_263232375.1">
    <property type="nucleotide sequence ID" value="NZ_CP106793.1"/>
</dbReference>
<accession>A0ABY6E6M9</accession>
<evidence type="ECO:0000313" key="1">
    <source>
        <dbReference type="EMBL" id="UXY22279.1"/>
    </source>
</evidence>
<reference evidence="1" key="1">
    <citation type="submission" date="2022-10" db="EMBL/GenBank/DDBJ databases">
        <authorList>
            <person name="Mo P."/>
        </authorList>
    </citation>
    <scope>NUCLEOTIDE SEQUENCE</scope>
    <source>
        <strain evidence="1">HUAS 13-4</strain>
    </source>
</reference>
<dbReference type="Proteomes" id="UP001061298">
    <property type="component" value="Chromosome"/>
</dbReference>
<name>A0ABY6E6M9_9ACTN</name>
<gene>
    <name evidence="1" type="ORF">N8I84_28975</name>
</gene>
<dbReference type="EMBL" id="CP106793">
    <property type="protein sequence ID" value="UXY22279.1"/>
    <property type="molecule type" value="Genomic_DNA"/>
</dbReference>